<evidence type="ECO:0000313" key="6">
    <source>
        <dbReference type="Proteomes" id="UP000033867"/>
    </source>
</evidence>
<comment type="similarity">
    <text evidence="1">Belongs to the glycosyltransferase 2 family.</text>
</comment>
<organism evidence="5 6">
    <name type="scientific">Candidatus Magasanikbacteria bacterium GW2011_GWE2_42_7</name>
    <dbReference type="NCBI Taxonomy" id="1619052"/>
    <lineage>
        <taxon>Bacteria</taxon>
        <taxon>Candidatus Magasanikiibacteriota</taxon>
    </lineage>
</organism>
<gene>
    <name evidence="5" type="ORF">UV42_C0033G0013</name>
</gene>
<dbReference type="Pfam" id="PF00535">
    <property type="entry name" value="Glycos_transf_2"/>
    <property type="match status" value="1"/>
</dbReference>
<feature type="domain" description="Glycosyltransferase 2-like" evidence="4">
    <location>
        <begin position="13"/>
        <end position="121"/>
    </location>
</feature>
<dbReference type="GO" id="GO:0016757">
    <property type="term" value="F:glycosyltransferase activity"/>
    <property type="evidence" value="ECO:0007669"/>
    <property type="project" value="UniProtKB-KW"/>
</dbReference>
<dbReference type="PANTHER" id="PTHR43179:SF12">
    <property type="entry name" value="GALACTOFURANOSYLTRANSFERASE GLFT2"/>
    <property type="match status" value="1"/>
</dbReference>
<protein>
    <submittedName>
        <fullName evidence="5">Family 2 glycosyl transferase</fullName>
    </submittedName>
</protein>
<dbReference type="PANTHER" id="PTHR43179">
    <property type="entry name" value="RHAMNOSYLTRANSFERASE WBBL"/>
    <property type="match status" value="1"/>
</dbReference>
<dbReference type="InterPro" id="IPR029044">
    <property type="entry name" value="Nucleotide-diphossugar_trans"/>
</dbReference>
<dbReference type="Gene3D" id="3.90.550.10">
    <property type="entry name" value="Spore Coat Polysaccharide Biosynthesis Protein SpsA, Chain A"/>
    <property type="match status" value="1"/>
</dbReference>
<reference evidence="5 6" key="1">
    <citation type="journal article" date="2015" name="Nature">
        <title>rRNA introns, odd ribosomes, and small enigmatic genomes across a large radiation of phyla.</title>
        <authorList>
            <person name="Brown C.T."/>
            <person name="Hug L.A."/>
            <person name="Thomas B.C."/>
            <person name="Sharon I."/>
            <person name="Castelle C.J."/>
            <person name="Singh A."/>
            <person name="Wilkins M.J."/>
            <person name="Williams K.H."/>
            <person name="Banfield J.F."/>
        </authorList>
    </citation>
    <scope>NUCLEOTIDE SEQUENCE [LARGE SCALE GENOMIC DNA]</scope>
</reference>
<dbReference type="InterPro" id="IPR001173">
    <property type="entry name" value="Glyco_trans_2-like"/>
</dbReference>
<sequence length="364" mass="42585">MNKLTVSLALYSKGEAKYLPYLFDSLKKQTFQDWELLIVDNAADGDVISVAEGFAKEMGRSYRILHSDTNEGFAKAHNKAYRVSDAAYFLMLNPDMYLEPTVFADMVSFLDEQKDVASVAPRLMRWDFAQVDASAKKQQERDVAAKAGYTRDIDAIGVRLFRNRRAVEWLAQYTWEEASASTDVQRLYEKTYVEVFGVSGALAMFRKKMIDTLLLPEDAIFDPTYGSYKEDLDLAYRMRNAGFTSYVLLKSVAYHDRTGAAPKKHTDVAAIKNKRRQSPYIRFHSYKNHLRTLYKNEYWQNVLRDLPFIFWYEAKKFGFILFTDPRTIFLGWFEILKHVGYTRRARKAIVKSRKMYWKGLRRWF</sequence>
<evidence type="ECO:0000256" key="2">
    <source>
        <dbReference type="ARBA" id="ARBA00022676"/>
    </source>
</evidence>
<evidence type="ECO:0000256" key="1">
    <source>
        <dbReference type="ARBA" id="ARBA00006739"/>
    </source>
</evidence>
<dbReference type="SUPFAM" id="SSF53448">
    <property type="entry name" value="Nucleotide-diphospho-sugar transferases"/>
    <property type="match status" value="1"/>
</dbReference>
<dbReference type="AlphaFoldDB" id="A0A0G1BD84"/>
<evidence type="ECO:0000256" key="3">
    <source>
        <dbReference type="ARBA" id="ARBA00022679"/>
    </source>
</evidence>
<keyword evidence="3 5" id="KW-0808">Transferase</keyword>
<name>A0A0G1BD84_9BACT</name>
<comment type="caution">
    <text evidence="5">The sequence shown here is derived from an EMBL/GenBank/DDBJ whole genome shotgun (WGS) entry which is preliminary data.</text>
</comment>
<keyword evidence="2" id="KW-0328">Glycosyltransferase</keyword>
<dbReference type="EMBL" id="LCEK01000033">
    <property type="protein sequence ID" value="KKS71257.1"/>
    <property type="molecule type" value="Genomic_DNA"/>
</dbReference>
<proteinExistence type="inferred from homology"/>
<dbReference type="Proteomes" id="UP000033867">
    <property type="component" value="Unassembled WGS sequence"/>
</dbReference>
<evidence type="ECO:0000313" key="5">
    <source>
        <dbReference type="EMBL" id="KKS71257.1"/>
    </source>
</evidence>
<evidence type="ECO:0000259" key="4">
    <source>
        <dbReference type="Pfam" id="PF00535"/>
    </source>
</evidence>
<accession>A0A0G1BD84</accession>